<dbReference type="EC" id="2.7.13.3" evidence="2"/>
<comment type="caution">
    <text evidence="10">The sequence shown here is derived from an EMBL/GenBank/DDBJ whole genome shotgun (WGS) entry which is preliminary data.</text>
</comment>
<reference evidence="10 11" key="1">
    <citation type="journal article" date="2023" name="Int. J. Syst. Evol. Microbiol.">
        <title>Sellimonas catena sp. nov., isolated from human faeces.</title>
        <authorList>
            <person name="Hisatomi A."/>
            <person name="Ohkuma M."/>
            <person name="Sakamoto M."/>
        </authorList>
    </citation>
    <scope>NUCLEOTIDE SEQUENCE [LARGE SCALE GENOMIC DNA]</scope>
    <source>
        <strain evidence="10 11">12EGH17</strain>
    </source>
</reference>
<dbReference type="Proteomes" id="UP001145145">
    <property type="component" value="Unassembled WGS sequence"/>
</dbReference>
<dbReference type="GO" id="GO:0000155">
    <property type="term" value="F:phosphorelay sensor kinase activity"/>
    <property type="evidence" value="ECO:0007669"/>
    <property type="project" value="InterPro"/>
</dbReference>
<evidence type="ECO:0000313" key="11">
    <source>
        <dbReference type="Proteomes" id="UP001145145"/>
    </source>
</evidence>
<dbReference type="Gene3D" id="3.30.565.10">
    <property type="entry name" value="Histidine kinase-like ATPase, C-terminal domain"/>
    <property type="match status" value="1"/>
</dbReference>
<comment type="catalytic activity">
    <reaction evidence="1">
        <text>ATP + protein L-histidine = ADP + protein N-phospho-L-histidine.</text>
        <dbReference type="EC" id="2.7.13.3"/>
    </reaction>
</comment>
<name>A0A9W6C6F8_9FIRM</name>
<gene>
    <name evidence="10" type="ORF">Selli1_07460</name>
</gene>
<evidence type="ECO:0000256" key="1">
    <source>
        <dbReference type="ARBA" id="ARBA00000085"/>
    </source>
</evidence>
<dbReference type="Pfam" id="PF02518">
    <property type="entry name" value="HATPase_c"/>
    <property type="match status" value="1"/>
</dbReference>
<dbReference type="InterPro" id="IPR003661">
    <property type="entry name" value="HisK_dim/P_dom"/>
</dbReference>
<keyword evidence="6" id="KW-0418">Kinase</keyword>
<keyword evidence="7" id="KW-0067">ATP-binding</keyword>
<protein>
    <recommendedName>
        <fullName evidence="2">histidine kinase</fullName>
        <ecNumber evidence="2">2.7.13.3</ecNumber>
    </recommendedName>
</protein>
<dbReference type="AlphaFoldDB" id="A0A9W6C6F8"/>
<feature type="domain" description="Histidine kinase" evidence="9">
    <location>
        <begin position="38"/>
        <end position="243"/>
    </location>
</feature>
<dbReference type="PANTHER" id="PTHR43065">
    <property type="entry name" value="SENSOR HISTIDINE KINASE"/>
    <property type="match status" value="1"/>
</dbReference>
<keyword evidence="3" id="KW-0597">Phosphoprotein</keyword>
<organism evidence="10 11">
    <name type="scientific">Sellimonas catena</name>
    <dbReference type="NCBI Taxonomy" id="2994035"/>
    <lineage>
        <taxon>Bacteria</taxon>
        <taxon>Bacillati</taxon>
        <taxon>Bacillota</taxon>
        <taxon>Clostridia</taxon>
        <taxon>Lachnospirales</taxon>
        <taxon>Lachnospiraceae</taxon>
        <taxon>Sellimonas</taxon>
    </lineage>
</organism>
<keyword evidence="8" id="KW-0902">Two-component regulatory system</keyword>
<evidence type="ECO:0000313" key="10">
    <source>
        <dbReference type="EMBL" id="GLG03572.1"/>
    </source>
</evidence>
<dbReference type="PRINTS" id="PR00344">
    <property type="entry name" value="BCTRLSENSOR"/>
</dbReference>
<keyword evidence="5" id="KW-0547">Nucleotide-binding</keyword>
<evidence type="ECO:0000256" key="7">
    <source>
        <dbReference type="ARBA" id="ARBA00022840"/>
    </source>
</evidence>
<evidence type="ECO:0000256" key="3">
    <source>
        <dbReference type="ARBA" id="ARBA00022553"/>
    </source>
</evidence>
<dbReference type="GO" id="GO:0005524">
    <property type="term" value="F:ATP binding"/>
    <property type="evidence" value="ECO:0007669"/>
    <property type="project" value="UniProtKB-KW"/>
</dbReference>
<dbReference type="CDD" id="cd00082">
    <property type="entry name" value="HisKA"/>
    <property type="match status" value="1"/>
</dbReference>
<dbReference type="EMBL" id="BSBO01000005">
    <property type="protein sequence ID" value="GLG03572.1"/>
    <property type="molecule type" value="Genomic_DNA"/>
</dbReference>
<dbReference type="InterPro" id="IPR005467">
    <property type="entry name" value="His_kinase_dom"/>
</dbReference>
<evidence type="ECO:0000256" key="8">
    <source>
        <dbReference type="ARBA" id="ARBA00023012"/>
    </source>
</evidence>
<dbReference type="PROSITE" id="PS50109">
    <property type="entry name" value="HIS_KIN"/>
    <property type="match status" value="1"/>
</dbReference>
<evidence type="ECO:0000259" key="9">
    <source>
        <dbReference type="PROSITE" id="PS50109"/>
    </source>
</evidence>
<dbReference type="Pfam" id="PF00512">
    <property type="entry name" value="HisKA"/>
    <property type="match status" value="1"/>
</dbReference>
<keyword evidence="11" id="KW-1185">Reference proteome</keyword>
<dbReference type="InterPro" id="IPR036890">
    <property type="entry name" value="HATPase_C_sf"/>
</dbReference>
<dbReference type="PANTHER" id="PTHR43065:SF10">
    <property type="entry name" value="PEROXIDE STRESS-ACTIVATED HISTIDINE KINASE MAK3"/>
    <property type="match status" value="1"/>
</dbReference>
<dbReference type="InterPro" id="IPR003594">
    <property type="entry name" value="HATPase_dom"/>
</dbReference>
<sequence>MSFTSDEMQRLQSYVNQDAEASALFQKLLHSQDMERHKICHEIRNPLTLLSGTLQLIESRHPEVRSFEYWDSLCQDLEYMMHLLEEFSLFNNSSSLHPETFSFRSFMEKLVLSFAASCANTEIEFTSLLEDLPVITGDPVKLRQALLNLLKNAVESIHGSGSVNLKAWFHDSQIHIRIQDTGCGISEEQLKEIFTPFFTSKSSGTGLGLPVVQNIILAHHGTVSVDSRPGFGTTFEITLPVHPGLSGDPK</sequence>
<evidence type="ECO:0000256" key="5">
    <source>
        <dbReference type="ARBA" id="ARBA00022741"/>
    </source>
</evidence>
<dbReference type="SUPFAM" id="SSF47384">
    <property type="entry name" value="Homodimeric domain of signal transducing histidine kinase"/>
    <property type="match status" value="1"/>
</dbReference>
<evidence type="ECO:0000256" key="4">
    <source>
        <dbReference type="ARBA" id="ARBA00022679"/>
    </source>
</evidence>
<dbReference type="SMART" id="SM00387">
    <property type="entry name" value="HATPase_c"/>
    <property type="match status" value="1"/>
</dbReference>
<dbReference type="InterPro" id="IPR036097">
    <property type="entry name" value="HisK_dim/P_sf"/>
</dbReference>
<proteinExistence type="predicted"/>
<dbReference type="Gene3D" id="1.10.287.130">
    <property type="match status" value="1"/>
</dbReference>
<keyword evidence="4" id="KW-0808">Transferase</keyword>
<accession>A0A9W6C6F8</accession>
<evidence type="ECO:0000256" key="2">
    <source>
        <dbReference type="ARBA" id="ARBA00012438"/>
    </source>
</evidence>
<dbReference type="RefSeq" id="WP_191433433.1">
    <property type="nucleotide sequence ID" value="NZ_BSBO01000005.1"/>
</dbReference>
<dbReference type="SUPFAM" id="SSF55874">
    <property type="entry name" value="ATPase domain of HSP90 chaperone/DNA topoisomerase II/histidine kinase"/>
    <property type="match status" value="1"/>
</dbReference>
<dbReference type="InterPro" id="IPR004358">
    <property type="entry name" value="Sig_transdc_His_kin-like_C"/>
</dbReference>
<evidence type="ECO:0000256" key="6">
    <source>
        <dbReference type="ARBA" id="ARBA00022777"/>
    </source>
</evidence>